<dbReference type="PROSITE" id="PS50102">
    <property type="entry name" value="RRM"/>
    <property type="match status" value="2"/>
</dbReference>
<dbReference type="InterPro" id="IPR012677">
    <property type="entry name" value="Nucleotide-bd_a/b_plait_sf"/>
</dbReference>
<dbReference type="Pfam" id="PF25701">
    <property type="entry name" value="RRM_YTH1"/>
    <property type="match status" value="1"/>
</dbReference>
<feature type="compositionally biased region" description="Polar residues" evidence="2">
    <location>
        <begin position="698"/>
        <end position="714"/>
    </location>
</feature>
<feature type="domain" description="YTH" evidence="4">
    <location>
        <begin position="385"/>
        <end position="552"/>
    </location>
</feature>
<evidence type="ECO:0000256" key="1">
    <source>
        <dbReference type="PROSITE-ProRule" id="PRU00176"/>
    </source>
</evidence>
<dbReference type="EMBL" id="CAVNYO010000168">
    <property type="protein sequence ID" value="CAK5270577.1"/>
    <property type="molecule type" value="Genomic_DNA"/>
</dbReference>
<feature type="region of interest" description="Disordered" evidence="2">
    <location>
        <begin position="687"/>
        <end position="730"/>
    </location>
</feature>
<feature type="region of interest" description="Disordered" evidence="2">
    <location>
        <begin position="170"/>
        <end position="198"/>
    </location>
</feature>
<dbReference type="InterPro" id="IPR007275">
    <property type="entry name" value="YTH_domain"/>
</dbReference>
<feature type="region of interest" description="Disordered" evidence="2">
    <location>
        <begin position="1"/>
        <end position="35"/>
    </location>
</feature>
<feature type="region of interest" description="Disordered" evidence="2">
    <location>
        <begin position="52"/>
        <end position="95"/>
    </location>
</feature>
<dbReference type="InterPro" id="IPR045168">
    <property type="entry name" value="YTH_prot"/>
</dbReference>
<name>A0AAD2H7J4_9AGAR</name>
<keyword evidence="1" id="KW-0694">RNA-binding</keyword>
<dbReference type="SMART" id="SM00360">
    <property type="entry name" value="RRM"/>
    <property type="match status" value="2"/>
</dbReference>
<feature type="compositionally biased region" description="Polar residues" evidence="2">
    <location>
        <begin position="352"/>
        <end position="361"/>
    </location>
</feature>
<dbReference type="CDD" id="cd00590">
    <property type="entry name" value="RRM_SF"/>
    <property type="match status" value="2"/>
</dbReference>
<protein>
    <recommendedName>
        <fullName evidence="7">YTH domain-containing protein</fullName>
    </recommendedName>
</protein>
<dbReference type="Pfam" id="PF04146">
    <property type="entry name" value="YTH"/>
    <property type="match status" value="2"/>
</dbReference>
<dbReference type="GO" id="GO:1990247">
    <property type="term" value="F:N6-methyladenosine-containing RNA reader activity"/>
    <property type="evidence" value="ECO:0007669"/>
    <property type="project" value="TreeGrafter"/>
</dbReference>
<feature type="domain" description="YTH" evidence="4">
    <location>
        <begin position="970"/>
        <end position="1115"/>
    </location>
</feature>
<comment type="caution">
    <text evidence="5">The sequence shown here is derived from an EMBL/GenBank/DDBJ whole genome shotgun (WGS) entry which is preliminary data.</text>
</comment>
<feature type="domain" description="RRM" evidence="3">
    <location>
        <begin position="835"/>
        <end position="910"/>
    </location>
</feature>
<dbReference type="PANTHER" id="PTHR12357">
    <property type="entry name" value="YTH YT521-B HOMOLOGY DOMAIN-CONTAINING"/>
    <property type="match status" value="1"/>
</dbReference>
<feature type="compositionally biased region" description="Low complexity" evidence="2">
    <location>
        <begin position="799"/>
        <end position="815"/>
    </location>
</feature>
<gene>
    <name evidence="5" type="ORF">MYCIT1_LOCUS15101</name>
</gene>
<dbReference type="InterPro" id="IPR035979">
    <property type="entry name" value="RBD_domain_sf"/>
</dbReference>
<feature type="compositionally biased region" description="Pro residues" evidence="2">
    <location>
        <begin position="170"/>
        <end position="182"/>
    </location>
</feature>
<evidence type="ECO:0008006" key="7">
    <source>
        <dbReference type="Google" id="ProtNLM"/>
    </source>
</evidence>
<dbReference type="Gene3D" id="3.30.70.330">
    <property type="match status" value="2"/>
</dbReference>
<proteinExistence type="predicted"/>
<dbReference type="InterPro" id="IPR000504">
    <property type="entry name" value="RRM_dom"/>
</dbReference>
<feature type="region of interest" description="Disordered" evidence="2">
    <location>
        <begin position="352"/>
        <end position="375"/>
    </location>
</feature>
<organism evidence="5 6">
    <name type="scientific">Mycena citricolor</name>
    <dbReference type="NCBI Taxonomy" id="2018698"/>
    <lineage>
        <taxon>Eukaryota</taxon>
        <taxon>Fungi</taxon>
        <taxon>Dikarya</taxon>
        <taxon>Basidiomycota</taxon>
        <taxon>Agaricomycotina</taxon>
        <taxon>Agaricomycetes</taxon>
        <taxon>Agaricomycetidae</taxon>
        <taxon>Agaricales</taxon>
        <taxon>Marasmiineae</taxon>
        <taxon>Mycenaceae</taxon>
        <taxon>Mycena</taxon>
    </lineage>
</organism>
<dbReference type="PROSITE" id="PS50882">
    <property type="entry name" value="YTH"/>
    <property type="match status" value="2"/>
</dbReference>
<dbReference type="SUPFAM" id="SSF54928">
    <property type="entry name" value="RNA-binding domain, RBD"/>
    <property type="match status" value="2"/>
</dbReference>
<feature type="region of interest" description="Disordered" evidence="2">
    <location>
        <begin position="790"/>
        <end position="825"/>
    </location>
</feature>
<feature type="domain" description="RRM" evidence="3">
    <location>
        <begin position="204"/>
        <end position="301"/>
    </location>
</feature>
<dbReference type="AlphaFoldDB" id="A0AAD2H7J4"/>
<dbReference type="GO" id="GO:0000398">
    <property type="term" value="P:mRNA splicing, via spliceosome"/>
    <property type="evidence" value="ECO:0007669"/>
    <property type="project" value="TreeGrafter"/>
</dbReference>
<evidence type="ECO:0000259" key="4">
    <source>
        <dbReference type="PROSITE" id="PS50882"/>
    </source>
</evidence>
<feature type="compositionally biased region" description="Polar residues" evidence="2">
    <location>
        <begin position="67"/>
        <end position="94"/>
    </location>
</feature>
<sequence>MPSPTRPVRDEQRNRTTRGTDFAPWRGTDPRTAPSLSTLTLDVQQGVSLTRNPGAFGPLNHVPSRLSPGSTPFTSHTSLRSSFGSPHLAPSQSGAFHESLNPYAAPYLSSTTPAPSLPASNSALSGSFDHLHPRYHMYSSGRMPLSPPSFPSQEQDGGTWMYFPPPRPLIPAHPVPPSPPQRTPSLSHQRRPYHPAAPPHRSEWAMWVGNIPRDTDHDELWRFFTQPPSGGDPAGVSASSRRNGVHSIFLIARSGCAFVNYDSQSQLSAAISRFDGMALRATASVGTSKAGSPLVCRMRKHEDDLNAGVGGQRGMGLHKKWVKDKGKGNGKNKGKPSVVVMRDNLPIVGASVQSSGHAQTESGGSSGSGSNVSTNSSFLREHFPRRFFILKSHTQAHLDLSVETGVWATQSHNESVLDRAYRTSEDVFLFFSVNRSGEFYGYGRMTGPVELRRSKPVNDPPHLSIFAGGSPLFDEDLPPPEALLPPSLLDDAEGSEHELNHEFTLHWISVDRLPFSRTRHIHNSWNHDREVKVSRDGTELEPDAGTGLLDAWRAQRAELPQQATANSMRQDPIDGDESLLRTSDLLEYRYLNASQTHHLETLALQPVATPNLVLAMLGIHFLAPLPLAMMNTSQEAAPPQHFLARALIPAHMNRHDERADDLQPIGGDEIVRHFSLLSFLNPSSSEHVASFPGRTETDAQASSSDPTTQLTFPSLNDPPPPESQASPYFHQQPPSLVFQHVHGPQYSPGTSPPFQYQSYAPAFIHIPSQSGFQAHQPPLSSPGYFSSRPTFQRSFSDVPPSSSFRAGPSSSSIPLSTPPTPMLEQPLSAESRSDWAMWVGNVPKDATQEELFRFFSQSPTSGPSTVPNNGVLSIFLILRSHCAFVNYVSEEDMMAAIKRFNGLSLRQEGRSAALLCRKRDGRNDFSESGTGQQKMKLHRRWVKQRTQSHSSEDESDASTTSSFLQLHFPRRFFILKSLTQDDLDLSVRHGLWATQKHNQSILEQAFRTSEHVFLIFSVNKSGEFFGYARMASLPAPGSVQVDWTHRQTSPTSPGAREGGNEWGHEFHIHWIRTKRLPFAQTRNFRNPWNQGREIKVSRDGTELEPSVGEAVLAAWDKPALSNN</sequence>
<dbReference type="Proteomes" id="UP001295794">
    <property type="component" value="Unassembled WGS sequence"/>
</dbReference>
<dbReference type="GO" id="GO:0003729">
    <property type="term" value="F:mRNA binding"/>
    <property type="evidence" value="ECO:0007669"/>
    <property type="project" value="TreeGrafter"/>
</dbReference>
<keyword evidence="6" id="KW-1185">Reference proteome</keyword>
<feature type="region of interest" description="Disordered" evidence="2">
    <location>
        <begin position="923"/>
        <end position="956"/>
    </location>
</feature>
<dbReference type="PANTHER" id="PTHR12357:SF3">
    <property type="entry name" value="YTH DOMAIN-CONTAINING PROTEIN 1"/>
    <property type="match status" value="1"/>
</dbReference>
<dbReference type="CDD" id="cd21134">
    <property type="entry name" value="YTH"/>
    <property type="match status" value="2"/>
</dbReference>
<evidence type="ECO:0000259" key="3">
    <source>
        <dbReference type="PROSITE" id="PS50102"/>
    </source>
</evidence>
<dbReference type="InterPro" id="IPR057720">
    <property type="entry name" value="RRM_YTH1"/>
</dbReference>
<reference evidence="5" key="1">
    <citation type="submission" date="2023-11" db="EMBL/GenBank/DDBJ databases">
        <authorList>
            <person name="De Vega J J."/>
            <person name="De Vega J J."/>
        </authorList>
    </citation>
    <scope>NUCLEOTIDE SEQUENCE</scope>
</reference>
<evidence type="ECO:0000313" key="6">
    <source>
        <dbReference type="Proteomes" id="UP001295794"/>
    </source>
</evidence>
<accession>A0AAD2H7J4</accession>
<dbReference type="GO" id="GO:0000381">
    <property type="term" value="P:regulation of alternative mRNA splicing, via spliceosome"/>
    <property type="evidence" value="ECO:0007669"/>
    <property type="project" value="TreeGrafter"/>
</dbReference>
<dbReference type="Gene3D" id="3.10.590.10">
    <property type="entry name" value="ph1033 like domains"/>
    <property type="match status" value="2"/>
</dbReference>
<evidence type="ECO:0000313" key="5">
    <source>
        <dbReference type="EMBL" id="CAK5270577.1"/>
    </source>
</evidence>
<dbReference type="GO" id="GO:0005654">
    <property type="term" value="C:nucleoplasm"/>
    <property type="evidence" value="ECO:0007669"/>
    <property type="project" value="TreeGrafter"/>
</dbReference>
<evidence type="ECO:0000256" key="2">
    <source>
        <dbReference type="SAM" id="MobiDB-lite"/>
    </source>
</evidence>